<evidence type="ECO:0000313" key="1">
    <source>
        <dbReference type="EMBL" id="WRW34551.1"/>
    </source>
</evidence>
<accession>A0AAX4J705</accession>
<reference evidence="1" key="1">
    <citation type="submission" date="2023-12" db="EMBL/GenBank/DDBJ databases">
        <title>Isolation and Characterisation of Novel Lytic Bacteriophages for therapeutic applications in Prosthetic Joint Infections.</title>
        <authorList>
            <person name="Burton N."/>
            <person name="Melo L.D.R."/>
            <person name="Pearce B."/>
            <person name="Tadesse M.D."/>
            <person name="Vryonis E."/>
            <person name="Sagona A."/>
        </authorList>
    </citation>
    <scope>NUCLEOTIDE SEQUENCE</scope>
</reference>
<sequence>MSEKIKDVNNLKVGDFVSVFIKGSTIAGYMPMLVIEKNENKLLGLNHSGRTYEITQESEVILDIPTHYVEDVYFNRLTQYLDALKELRNNS</sequence>
<proteinExistence type="predicted"/>
<evidence type="ECO:0000313" key="2">
    <source>
        <dbReference type="Proteomes" id="UP001432173"/>
    </source>
</evidence>
<organism evidence="1 2">
    <name type="scientific">Staphylococcus phage CF9</name>
    <dbReference type="NCBI Taxonomy" id="3113741"/>
    <lineage>
        <taxon>Viruses</taxon>
        <taxon>Duplodnaviria</taxon>
        <taxon>Heunggongvirae</taxon>
        <taxon>Uroviricota</taxon>
        <taxon>Caudoviricetes</taxon>
        <taxon>Sextaecvirus</taxon>
    </lineage>
</organism>
<gene>
    <name evidence="1" type="ORF">CF9_0061</name>
</gene>
<protein>
    <submittedName>
        <fullName evidence="1">Uncharacterized protein</fullName>
    </submittedName>
</protein>
<dbReference type="EMBL" id="PP034389">
    <property type="protein sequence ID" value="WRW34551.1"/>
    <property type="molecule type" value="Genomic_DNA"/>
</dbReference>
<dbReference type="Proteomes" id="UP001432173">
    <property type="component" value="Segment"/>
</dbReference>
<name>A0AAX4J705_9CAUD</name>